<reference evidence="4" key="2">
    <citation type="submission" date="2015-01" db="EMBL/GenBank/DDBJ databases">
        <title>Evolutionary Origins and Diversification of the Mycorrhizal Mutualists.</title>
        <authorList>
            <consortium name="DOE Joint Genome Institute"/>
            <consortium name="Mycorrhizal Genomics Consortium"/>
            <person name="Kohler A."/>
            <person name="Kuo A."/>
            <person name="Nagy L.G."/>
            <person name="Floudas D."/>
            <person name="Copeland A."/>
            <person name="Barry K.W."/>
            <person name="Cichocki N."/>
            <person name="Veneault-Fourrey C."/>
            <person name="LaButti K."/>
            <person name="Lindquist E.A."/>
            <person name="Lipzen A."/>
            <person name="Lundell T."/>
            <person name="Morin E."/>
            <person name="Murat C."/>
            <person name="Riley R."/>
            <person name="Ohm R."/>
            <person name="Sun H."/>
            <person name="Tunlid A."/>
            <person name="Henrissat B."/>
            <person name="Grigoriev I.V."/>
            <person name="Hibbett D.S."/>
            <person name="Martin F."/>
        </authorList>
    </citation>
    <scope>NUCLEOTIDE SEQUENCE [LARGE SCALE GENOMIC DNA]</scope>
    <source>
        <strain evidence="4">F 1598</strain>
    </source>
</reference>
<dbReference type="EMBL" id="KN832999">
    <property type="protein sequence ID" value="KIM81435.1"/>
    <property type="molecule type" value="Genomic_DNA"/>
</dbReference>
<evidence type="ECO:0000259" key="2">
    <source>
        <dbReference type="Pfam" id="PF05699"/>
    </source>
</evidence>
<dbReference type="InParanoid" id="A0A0C3F9U5"/>
<feature type="domain" description="HAT C-terminal dimerisation" evidence="2">
    <location>
        <begin position="3"/>
        <end position="51"/>
    </location>
</feature>
<dbReference type="InterPro" id="IPR012337">
    <property type="entry name" value="RNaseH-like_sf"/>
</dbReference>
<keyword evidence="1" id="KW-0732">Signal</keyword>
<reference evidence="3 4" key="1">
    <citation type="submission" date="2014-04" db="EMBL/GenBank/DDBJ databases">
        <authorList>
            <consortium name="DOE Joint Genome Institute"/>
            <person name="Kuo A."/>
            <person name="Tarkka M."/>
            <person name="Buscot F."/>
            <person name="Kohler A."/>
            <person name="Nagy L.G."/>
            <person name="Floudas D."/>
            <person name="Copeland A."/>
            <person name="Barry K.W."/>
            <person name="Cichocki N."/>
            <person name="Veneault-Fourrey C."/>
            <person name="LaButti K."/>
            <person name="Lindquist E.A."/>
            <person name="Lipzen A."/>
            <person name="Lundell T."/>
            <person name="Morin E."/>
            <person name="Murat C."/>
            <person name="Sun H."/>
            <person name="Tunlid A."/>
            <person name="Henrissat B."/>
            <person name="Grigoriev I.V."/>
            <person name="Hibbett D.S."/>
            <person name="Martin F."/>
            <person name="Nordberg H.P."/>
            <person name="Cantor M.N."/>
            <person name="Hua S.X."/>
        </authorList>
    </citation>
    <scope>NUCLEOTIDE SEQUENCE [LARGE SCALE GENOMIC DNA]</scope>
    <source>
        <strain evidence="3 4">F 1598</strain>
    </source>
</reference>
<dbReference type="InterPro" id="IPR008906">
    <property type="entry name" value="HATC_C_dom"/>
</dbReference>
<feature type="signal peptide" evidence="1">
    <location>
        <begin position="1"/>
        <end position="23"/>
    </location>
</feature>
<organism evidence="3 4">
    <name type="scientific">Piloderma croceum (strain F 1598)</name>
    <dbReference type="NCBI Taxonomy" id="765440"/>
    <lineage>
        <taxon>Eukaryota</taxon>
        <taxon>Fungi</taxon>
        <taxon>Dikarya</taxon>
        <taxon>Basidiomycota</taxon>
        <taxon>Agaricomycotina</taxon>
        <taxon>Agaricomycetes</taxon>
        <taxon>Agaricomycetidae</taxon>
        <taxon>Atheliales</taxon>
        <taxon>Atheliaceae</taxon>
        <taxon>Piloderma</taxon>
    </lineage>
</organism>
<dbReference type="HOGENOM" id="CLU_009123_15_4_1"/>
<sequence>MQSNAHWFPILSCMALDYLPVQGSSIPCKQAFSDVGLTDTKHRARLLPDNFGDFQTVKGKYKKEQ</sequence>
<protein>
    <recommendedName>
        <fullName evidence="2">HAT C-terminal dimerisation domain-containing protein</fullName>
    </recommendedName>
</protein>
<keyword evidence="4" id="KW-1185">Reference proteome</keyword>
<dbReference type="Proteomes" id="UP000054166">
    <property type="component" value="Unassembled WGS sequence"/>
</dbReference>
<proteinExistence type="predicted"/>
<feature type="chain" id="PRO_5002164380" description="HAT C-terminal dimerisation domain-containing protein" evidence="1">
    <location>
        <begin position="24"/>
        <end position="65"/>
    </location>
</feature>
<accession>A0A0C3F9U5</accession>
<evidence type="ECO:0000313" key="3">
    <source>
        <dbReference type="EMBL" id="KIM81435.1"/>
    </source>
</evidence>
<evidence type="ECO:0000256" key="1">
    <source>
        <dbReference type="SAM" id="SignalP"/>
    </source>
</evidence>
<dbReference type="GO" id="GO:0046983">
    <property type="term" value="F:protein dimerization activity"/>
    <property type="evidence" value="ECO:0007669"/>
    <property type="project" value="InterPro"/>
</dbReference>
<dbReference type="Pfam" id="PF05699">
    <property type="entry name" value="Dimer_Tnp_hAT"/>
    <property type="match status" value="1"/>
</dbReference>
<dbReference type="OrthoDB" id="3270175at2759"/>
<evidence type="ECO:0000313" key="4">
    <source>
        <dbReference type="Proteomes" id="UP000054166"/>
    </source>
</evidence>
<gene>
    <name evidence="3" type="ORF">PILCRDRAFT_71995</name>
</gene>
<dbReference type="SUPFAM" id="SSF53098">
    <property type="entry name" value="Ribonuclease H-like"/>
    <property type="match status" value="1"/>
</dbReference>
<dbReference type="AlphaFoldDB" id="A0A0C3F9U5"/>
<name>A0A0C3F9U5_PILCF</name>